<dbReference type="EMBL" id="KN831781">
    <property type="protein sequence ID" value="KIM40832.1"/>
    <property type="molecule type" value="Genomic_DNA"/>
</dbReference>
<name>A0A0C2YIE5_HEBCY</name>
<reference evidence="2" key="2">
    <citation type="submission" date="2015-01" db="EMBL/GenBank/DDBJ databases">
        <title>Evolutionary Origins and Diversification of the Mycorrhizal Mutualists.</title>
        <authorList>
            <consortium name="DOE Joint Genome Institute"/>
            <consortium name="Mycorrhizal Genomics Consortium"/>
            <person name="Kohler A."/>
            <person name="Kuo A."/>
            <person name="Nagy L.G."/>
            <person name="Floudas D."/>
            <person name="Copeland A."/>
            <person name="Barry K.W."/>
            <person name="Cichocki N."/>
            <person name="Veneault-Fourrey C."/>
            <person name="LaButti K."/>
            <person name="Lindquist E.A."/>
            <person name="Lipzen A."/>
            <person name="Lundell T."/>
            <person name="Morin E."/>
            <person name="Murat C."/>
            <person name="Riley R."/>
            <person name="Ohm R."/>
            <person name="Sun H."/>
            <person name="Tunlid A."/>
            <person name="Henrissat B."/>
            <person name="Grigoriev I.V."/>
            <person name="Hibbett D.S."/>
            <person name="Martin F."/>
        </authorList>
    </citation>
    <scope>NUCLEOTIDE SEQUENCE [LARGE SCALE GENOMIC DNA]</scope>
    <source>
        <strain evidence="2">h7</strain>
    </source>
</reference>
<keyword evidence="2" id="KW-1185">Reference proteome</keyword>
<reference evidence="1 2" key="1">
    <citation type="submission" date="2014-04" db="EMBL/GenBank/DDBJ databases">
        <authorList>
            <consortium name="DOE Joint Genome Institute"/>
            <person name="Kuo A."/>
            <person name="Gay G."/>
            <person name="Dore J."/>
            <person name="Kohler A."/>
            <person name="Nagy L.G."/>
            <person name="Floudas D."/>
            <person name="Copeland A."/>
            <person name="Barry K.W."/>
            <person name="Cichocki N."/>
            <person name="Veneault-Fourrey C."/>
            <person name="LaButti K."/>
            <person name="Lindquist E.A."/>
            <person name="Lipzen A."/>
            <person name="Lundell T."/>
            <person name="Morin E."/>
            <person name="Murat C."/>
            <person name="Sun H."/>
            <person name="Tunlid A."/>
            <person name="Henrissat B."/>
            <person name="Grigoriev I.V."/>
            <person name="Hibbett D.S."/>
            <person name="Martin F."/>
            <person name="Nordberg H.P."/>
            <person name="Cantor M.N."/>
            <person name="Hua S.X."/>
        </authorList>
    </citation>
    <scope>NUCLEOTIDE SEQUENCE [LARGE SCALE GENOMIC DNA]</scope>
    <source>
        <strain evidence="2">h7</strain>
    </source>
</reference>
<dbReference type="OrthoDB" id="3041043at2759"/>
<proteinExistence type="predicted"/>
<organism evidence="1 2">
    <name type="scientific">Hebeloma cylindrosporum</name>
    <dbReference type="NCBI Taxonomy" id="76867"/>
    <lineage>
        <taxon>Eukaryota</taxon>
        <taxon>Fungi</taxon>
        <taxon>Dikarya</taxon>
        <taxon>Basidiomycota</taxon>
        <taxon>Agaricomycotina</taxon>
        <taxon>Agaricomycetes</taxon>
        <taxon>Agaricomycetidae</taxon>
        <taxon>Agaricales</taxon>
        <taxon>Agaricineae</taxon>
        <taxon>Hymenogastraceae</taxon>
        <taxon>Hebeloma</taxon>
    </lineage>
</organism>
<dbReference type="AlphaFoldDB" id="A0A0C2YIE5"/>
<evidence type="ECO:0000313" key="1">
    <source>
        <dbReference type="EMBL" id="KIM40832.1"/>
    </source>
</evidence>
<evidence type="ECO:0000313" key="2">
    <source>
        <dbReference type="Proteomes" id="UP000053424"/>
    </source>
</evidence>
<dbReference type="STRING" id="686832.A0A0C2YIE5"/>
<feature type="non-terminal residue" evidence="1">
    <location>
        <position position="237"/>
    </location>
</feature>
<sequence length="237" mass="27504">DMLFSLLSPADLIAYSKTCRASRYSIKSFYRRAFRIEKTLRRFFAPDEIQPFRELQAMTGMIISGSTVLEFFDRTEYADSDLDLYVEHKRREPVVLWLESIGYKFIPRPSSGPPTLEIMLLDDLMTHSDGISPPTVSEYRDAMLVLDFKRAGSQRIQLITSTSSPFELVLHFHSTCVMNIITHDKAYSVFPRATFEERRSLVHVKDTDSTALTKYEERGWQLIQDIKSEDPEVYSMF</sequence>
<dbReference type="Proteomes" id="UP000053424">
    <property type="component" value="Unassembled WGS sequence"/>
</dbReference>
<gene>
    <name evidence="1" type="ORF">M413DRAFT_40033</name>
</gene>
<feature type="non-terminal residue" evidence="1">
    <location>
        <position position="1"/>
    </location>
</feature>
<accession>A0A0C2YIE5</accession>
<dbReference type="HOGENOM" id="CLU_036419_0_0_1"/>
<protein>
    <submittedName>
        <fullName evidence="1">Uncharacterized protein</fullName>
    </submittedName>
</protein>